<feature type="region of interest" description="Disordered" evidence="1">
    <location>
        <begin position="321"/>
        <end position="340"/>
    </location>
</feature>
<feature type="region of interest" description="Disordered" evidence="1">
    <location>
        <begin position="1114"/>
        <end position="1136"/>
    </location>
</feature>
<feature type="region of interest" description="Disordered" evidence="1">
    <location>
        <begin position="613"/>
        <end position="634"/>
    </location>
</feature>
<feature type="region of interest" description="Disordered" evidence="1">
    <location>
        <begin position="963"/>
        <end position="1012"/>
    </location>
</feature>
<feature type="compositionally biased region" description="Basic and acidic residues" evidence="1">
    <location>
        <begin position="619"/>
        <end position="634"/>
    </location>
</feature>
<evidence type="ECO:0000313" key="2">
    <source>
        <dbReference type="EMBL" id="PFH37080.1"/>
    </source>
</evidence>
<evidence type="ECO:0000313" key="3">
    <source>
        <dbReference type="Proteomes" id="UP000224006"/>
    </source>
</evidence>
<dbReference type="VEuPathDB" id="ToxoDB:BESB_035380"/>
<dbReference type="Proteomes" id="UP000224006">
    <property type="component" value="Chromosome II"/>
</dbReference>
<dbReference type="STRING" id="94643.A0A2A9MN57"/>
<dbReference type="EMBL" id="NWUJ01000002">
    <property type="protein sequence ID" value="PFH37080.1"/>
    <property type="molecule type" value="Genomic_DNA"/>
</dbReference>
<dbReference type="AlphaFoldDB" id="A0A2A9MN57"/>
<feature type="compositionally biased region" description="Basic and acidic residues" evidence="1">
    <location>
        <begin position="981"/>
        <end position="993"/>
    </location>
</feature>
<dbReference type="KEGG" id="bbes:BESB_035380"/>
<accession>A0A2A9MN57</accession>
<feature type="region of interest" description="Disordered" evidence="1">
    <location>
        <begin position="425"/>
        <end position="445"/>
    </location>
</feature>
<feature type="region of interest" description="Disordered" evidence="1">
    <location>
        <begin position="1"/>
        <end position="28"/>
    </location>
</feature>
<feature type="compositionally biased region" description="Polar residues" evidence="1">
    <location>
        <begin position="995"/>
        <end position="1008"/>
    </location>
</feature>
<dbReference type="OrthoDB" id="330743at2759"/>
<dbReference type="RefSeq" id="XP_029221089.1">
    <property type="nucleotide sequence ID" value="XM_029362124.1"/>
</dbReference>
<dbReference type="GeneID" id="40308519"/>
<feature type="compositionally biased region" description="Low complexity" evidence="1">
    <location>
        <begin position="321"/>
        <end position="337"/>
    </location>
</feature>
<name>A0A2A9MN57_BESBE</name>
<gene>
    <name evidence="2" type="ORF">BESB_035380</name>
</gene>
<evidence type="ECO:0000256" key="1">
    <source>
        <dbReference type="SAM" id="MobiDB-lite"/>
    </source>
</evidence>
<protein>
    <recommendedName>
        <fullName evidence="4">RAP domain-containing protein</fullName>
    </recommendedName>
</protein>
<comment type="caution">
    <text evidence="2">The sequence shown here is derived from an EMBL/GenBank/DDBJ whole genome shotgun (WGS) entry which is preliminary data.</text>
</comment>
<feature type="compositionally biased region" description="Low complexity" evidence="1">
    <location>
        <begin position="425"/>
        <end position="438"/>
    </location>
</feature>
<keyword evidence="3" id="KW-1185">Reference proteome</keyword>
<feature type="compositionally biased region" description="Low complexity" evidence="1">
    <location>
        <begin position="1"/>
        <end position="13"/>
    </location>
</feature>
<proteinExistence type="predicted"/>
<organism evidence="2 3">
    <name type="scientific">Besnoitia besnoiti</name>
    <name type="common">Apicomplexan protozoan</name>
    <dbReference type="NCBI Taxonomy" id="94643"/>
    <lineage>
        <taxon>Eukaryota</taxon>
        <taxon>Sar</taxon>
        <taxon>Alveolata</taxon>
        <taxon>Apicomplexa</taxon>
        <taxon>Conoidasida</taxon>
        <taxon>Coccidia</taxon>
        <taxon>Eucoccidiorida</taxon>
        <taxon>Eimeriorina</taxon>
        <taxon>Sarcocystidae</taxon>
        <taxon>Besnoitia</taxon>
    </lineage>
</organism>
<evidence type="ECO:0008006" key="4">
    <source>
        <dbReference type="Google" id="ProtNLM"/>
    </source>
</evidence>
<reference evidence="2 3" key="1">
    <citation type="submission" date="2017-09" db="EMBL/GenBank/DDBJ databases">
        <title>Genome sequencing of Besnoitia besnoiti strain Bb-Ger1.</title>
        <authorList>
            <person name="Schares G."/>
            <person name="Venepally P."/>
            <person name="Lorenzi H.A."/>
        </authorList>
    </citation>
    <scope>NUCLEOTIDE SEQUENCE [LARGE SCALE GENOMIC DNA]</scope>
    <source>
        <strain evidence="2 3">Bb-Ger1</strain>
    </source>
</reference>
<sequence>MRVPIASSSISKAAARRRSTPATGPLAPATPAVPAAPFAFPLSVATRPFVSSPSVLFAPNVAYSAGVVAPVFGDLRSAACFLSPGCGLNQKMRFFSVTPPPVYNGNPEFVEDQTALYPQQDMGYDAASPYASAGAPYDASSAMGAYAAQGAPGQAVPGYAPPYGAPAYGGGVPQGGAPYGAPGVPAGGYYAPPPQVAPPAYGEEAARWGEVQPGHQQGDGGYWGGDEAQRHMAAQGYAAQMPGYSVPGAYPPPAAPHGVHPGAHPPHAYGYPATTPAYPAGDQSNYYAAAYPQSPQAPPGGYPGGFGGAAPQYQRPYYGEPQGVQAPGAQGATGQPGDESARFQERMMELLQRRLGHKAWLYESALKKGGPEGLLRLANDPEVLMHARSTDLVYILTRFHHSFRMNRVQLAAGGGADDAASVVGDGAGADGASEAAGAEEAREGGAVTQESDRILAELAKFINNVRVVLKRRDARSEVGLQPFRQTSAERREGEGDAQHKIGKGFLLDRARVFHLLAALTLPECSAARALSRPKLYSKIALPFCAIASEEASVFYDLDVSRVRGGVVATMELLRLVGFTGRISHFQHLILEDVPATTPNAARDAGAEAAALAVEGSQDADEKGARDGEEPTYRRVPVDKDDSRRIWEKLAQVYIGSMDQIRLEHLLPAFTGISVLFEKDMISRPIFLQVVSELCQRMVVPNAFGQNEARGGAALQLLLEQCTNTMRCQQQNQRLGFSSLRALARIMRETRSDVVIRCLSSLSLLRCLREENLGFFSSVLLKRHYRQDVAARQLSPRTLAALIFTHAMTGSRAGMHVGELTKVMTSMMGTVERERVISTEDKCKLAWAICALRLYSREESAGQWDEKLVASLLRRLMEQTKGLNGRLSCYFLEAARECRDAVEEMHPGQGFKEFFPADRIDKVTQDYDRFGYYAMRTDVALLRRALLTSGATVKVSADRQRSQEKASFSSWGEAEGESEETGSAKKEVEPKDTQSEQESLATSQNTPSDDATADWIRGSVWEEGTLLDGYPVAFYCPEKKIAADIDRPARLPAKYMKMRHMQKYLEEQGIRYIIYSEELRLHHEDTFTGFLTLIQNPDDKRATLAAVPKNAREMWTKRSGSGRAASEDGDASLGSVV</sequence>